<accession>A0A136IJD0</accession>
<evidence type="ECO:0000313" key="1">
    <source>
        <dbReference type="EMBL" id="KXJ85032.1"/>
    </source>
</evidence>
<dbReference type="AlphaFoldDB" id="A0A136IJD0"/>
<organism evidence="1 2">
    <name type="scientific">Microdochium bolleyi</name>
    <dbReference type="NCBI Taxonomy" id="196109"/>
    <lineage>
        <taxon>Eukaryota</taxon>
        <taxon>Fungi</taxon>
        <taxon>Dikarya</taxon>
        <taxon>Ascomycota</taxon>
        <taxon>Pezizomycotina</taxon>
        <taxon>Sordariomycetes</taxon>
        <taxon>Xylariomycetidae</taxon>
        <taxon>Xylariales</taxon>
        <taxon>Microdochiaceae</taxon>
        <taxon>Microdochium</taxon>
    </lineage>
</organism>
<dbReference type="OrthoDB" id="3700495at2759"/>
<gene>
    <name evidence="1" type="ORF">Micbo1qcDRAFT_210277</name>
</gene>
<proteinExistence type="predicted"/>
<dbReference type="InParanoid" id="A0A136IJD0"/>
<reference evidence="2" key="1">
    <citation type="submission" date="2016-02" db="EMBL/GenBank/DDBJ databases">
        <title>Draft genome sequence of Microdochium bolleyi, a fungal endophyte of beachgrass.</title>
        <authorList>
            <consortium name="DOE Joint Genome Institute"/>
            <person name="David A.S."/>
            <person name="May G."/>
            <person name="Haridas S."/>
            <person name="Lim J."/>
            <person name="Wang M."/>
            <person name="Labutti K."/>
            <person name="Lipzen A."/>
            <person name="Barry K."/>
            <person name="Grigoriev I.V."/>
        </authorList>
    </citation>
    <scope>NUCLEOTIDE SEQUENCE [LARGE SCALE GENOMIC DNA]</scope>
    <source>
        <strain evidence="2">J235TASD1</strain>
    </source>
</reference>
<protein>
    <submittedName>
        <fullName evidence="1">Uncharacterized protein</fullName>
    </submittedName>
</protein>
<keyword evidence="2" id="KW-1185">Reference proteome</keyword>
<sequence>MCNYIQIQYHCGHFRFPVQRWCHVYERTHKKCQPNVTCAEWRGDEVCPDCRPQTPPVWEWMITRPRQSPYV</sequence>
<evidence type="ECO:0000313" key="2">
    <source>
        <dbReference type="Proteomes" id="UP000070501"/>
    </source>
</evidence>
<name>A0A136IJD0_9PEZI</name>
<dbReference type="EMBL" id="KQ964301">
    <property type="protein sequence ID" value="KXJ85032.1"/>
    <property type="molecule type" value="Genomic_DNA"/>
</dbReference>
<dbReference type="Proteomes" id="UP000070501">
    <property type="component" value="Unassembled WGS sequence"/>
</dbReference>